<dbReference type="GO" id="GO:0046657">
    <property type="term" value="P:folic acid catabolic process"/>
    <property type="evidence" value="ECO:0007669"/>
    <property type="project" value="TreeGrafter"/>
</dbReference>
<dbReference type="GO" id="GO:0005737">
    <property type="term" value="C:cytoplasm"/>
    <property type="evidence" value="ECO:0007669"/>
    <property type="project" value="TreeGrafter"/>
</dbReference>
<dbReference type="GO" id="GO:0016805">
    <property type="term" value="F:dipeptidase activity"/>
    <property type="evidence" value="ECO:0007669"/>
    <property type="project" value="TreeGrafter"/>
</dbReference>
<accession>A0A139SMI8</accession>
<dbReference type="AlphaFoldDB" id="A0A139SMI8"/>
<dbReference type="GO" id="GO:0071713">
    <property type="term" value="F:para-aminobenzoyl-glutamate hydrolase activity"/>
    <property type="evidence" value="ECO:0007669"/>
    <property type="project" value="TreeGrafter"/>
</dbReference>
<name>A0A139SMI8_9GAMM</name>
<organism evidence="1 2">
    <name type="scientific">Ventosimonas gracilis</name>
    <dbReference type="NCBI Taxonomy" id="1680762"/>
    <lineage>
        <taxon>Bacteria</taxon>
        <taxon>Pseudomonadati</taxon>
        <taxon>Pseudomonadota</taxon>
        <taxon>Gammaproteobacteria</taxon>
        <taxon>Pseudomonadales</taxon>
        <taxon>Ventosimonadaceae</taxon>
        <taxon>Ventosimonas</taxon>
    </lineage>
</organism>
<evidence type="ECO:0000313" key="2">
    <source>
        <dbReference type="Proteomes" id="UP000072660"/>
    </source>
</evidence>
<keyword evidence="2" id="KW-1185">Reference proteome</keyword>
<dbReference type="OrthoDB" id="9781032at2"/>
<dbReference type="Gene3D" id="3.40.630.10">
    <property type="entry name" value="Zn peptidases"/>
    <property type="match status" value="1"/>
</dbReference>
<dbReference type="InterPro" id="IPR052030">
    <property type="entry name" value="Peptidase_M20/M20A_hydrolases"/>
</dbReference>
<dbReference type="SUPFAM" id="SSF53187">
    <property type="entry name" value="Zn-dependent exopeptidases"/>
    <property type="match status" value="1"/>
</dbReference>
<protein>
    <submittedName>
        <fullName evidence="1">Peptidase M20</fullName>
    </submittedName>
</protein>
<dbReference type="Gene3D" id="3.30.70.360">
    <property type="match status" value="1"/>
</dbReference>
<dbReference type="Proteomes" id="UP000072660">
    <property type="component" value="Unassembled WGS sequence"/>
</dbReference>
<gene>
    <name evidence="1" type="ORF">AXE65_06140</name>
</gene>
<comment type="caution">
    <text evidence="1">The sequence shown here is derived from an EMBL/GenBank/DDBJ whole genome shotgun (WGS) entry which is preliminary data.</text>
</comment>
<proteinExistence type="predicted"/>
<dbReference type="RefSeq" id="WP_068392315.1">
    <property type="nucleotide sequence ID" value="NZ_LSZO01000192.1"/>
</dbReference>
<dbReference type="EMBL" id="LSZO01000192">
    <property type="protein sequence ID" value="KXU35751.1"/>
    <property type="molecule type" value="Genomic_DNA"/>
</dbReference>
<sequence length="529" mass="58906">MSNTEPIKAFAKQWVEQNQQRLSDWHQKIWHYAEPAFREYKSSAWYVELLRREGFTVEEGSGGMPTAFCAIFENGQGPTLASYAEYDAVPGNCQAATTQKMPREGLSPYAPGHTDPHSALGISALGGLLAAKAAMQKFGLKGRLKFFGEPAEKLRASKPVHAAKGYYDDIDAAISFHPTYMLPMNNTTVWDTHCGIAYAYIYSFTCEKPEDWIAADKFSPIPQNHLAARAPGANDALVHFYTLNESLRRSTLPFTGLWSFNEAILTAGQATADNLPPHVSQIQYLLRCDSIEQAETICAVMDNNAKAAALATGCKWEKTWVCKSRGGLPNHALAQLCYDNLAAVGAPEWGARAINIAQQIQQNLSLEPMEKPFLPATEELISPQECERQLRLQMPAWQKYLTSDDYPEYTWHCPTVRLLIARPMLSAPKGYTYPDWVSVALGGIACCIDPMIQTAAKTIGATLVELFCEAQKLKAIKDEFIERTGGGIGGSKWQAPLLPKDFKAPHDFRWPEYITTVRGEEWWIPTRTQ</sequence>
<reference evidence="1 2" key="1">
    <citation type="submission" date="2016-02" db="EMBL/GenBank/DDBJ databases">
        <authorList>
            <person name="Wen L."/>
            <person name="He K."/>
            <person name="Yang H."/>
        </authorList>
    </citation>
    <scope>NUCLEOTIDE SEQUENCE [LARGE SCALE GENOMIC DNA]</scope>
    <source>
        <strain evidence="1 2">CV58</strain>
    </source>
</reference>
<dbReference type="PANTHER" id="PTHR30575">
    <property type="entry name" value="PEPTIDASE M20"/>
    <property type="match status" value="1"/>
</dbReference>
<evidence type="ECO:0000313" key="1">
    <source>
        <dbReference type="EMBL" id="KXU35751.1"/>
    </source>
</evidence>
<dbReference type="PANTHER" id="PTHR30575:SF0">
    <property type="entry name" value="XAA-ARG DIPEPTIDASE"/>
    <property type="match status" value="1"/>
</dbReference>